<protein>
    <submittedName>
        <fullName evidence="1">Putative secreted protein</fullName>
    </submittedName>
</protein>
<name>A0A2M4D039_ANODA</name>
<dbReference type="AlphaFoldDB" id="A0A2M4D039"/>
<dbReference type="EMBL" id="GGFL01006766">
    <property type="protein sequence ID" value="MBW70944.1"/>
    <property type="molecule type" value="Transcribed_RNA"/>
</dbReference>
<reference evidence="1" key="1">
    <citation type="submission" date="2018-01" db="EMBL/GenBank/DDBJ databases">
        <title>An insight into the sialome of Amazonian anophelines.</title>
        <authorList>
            <person name="Ribeiro J.M."/>
            <person name="Scarpassa V."/>
            <person name="Calvo E."/>
        </authorList>
    </citation>
    <scope>NUCLEOTIDE SEQUENCE</scope>
</reference>
<accession>A0A2M4D039</accession>
<proteinExistence type="predicted"/>
<organism evidence="1">
    <name type="scientific">Anopheles darlingi</name>
    <name type="common">Mosquito</name>
    <dbReference type="NCBI Taxonomy" id="43151"/>
    <lineage>
        <taxon>Eukaryota</taxon>
        <taxon>Metazoa</taxon>
        <taxon>Ecdysozoa</taxon>
        <taxon>Arthropoda</taxon>
        <taxon>Hexapoda</taxon>
        <taxon>Insecta</taxon>
        <taxon>Pterygota</taxon>
        <taxon>Neoptera</taxon>
        <taxon>Endopterygota</taxon>
        <taxon>Diptera</taxon>
        <taxon>Nematocera</taxon>
        <taxon>Culicoidea</taxon>
        <taxon>Culicidae</taxon>
        <taxon>Anophelinae</taxon>
        <taxon>Anopheles</taxon>
    </lineage>
</organism>
<evidence type="ECO:0000313" key="1">
    <source>
        <dbReference type="EMBL" id="MBW70944.1"/>
    </source>
</evidence>
<sequence length="127" mass="13999">MAAARSSRALLGYALGSLVGFAANRPGPRHPRYAYRRWDRPAVGRDRIAYPRTGHRGLQHFHPGSDKRPLVRAQEYGATDYAVRRHASRNLPRGMSGPATATPAHKALIAFLHSTVRLHGEGIRNTA</sequence>